<dbReference type="AlphaFoldDB" id="A0A9P4PV47"/>
<dbReference type="EMBL" id="MU001494">
    <property type="protein sequence ID" value="KAF2449878.1"/>
    <property type="molecule type" value="Genomic_DNA"/>
</dbReference>
<organism evidence="2 3">
    <name type="scientific">Karstenula rhodostoma CBS 690.94</name>
    <dbReference type="NCBI Taxonomy" id="1392251"/>
    <lineage>
        <taxon>Eukaryota</taxon>
        <taxon>Fungi</taxon>
        <taxon>Dikarya</taxon>
        <taxon>Ascomycota</taxon>
        <taxon>Pezizomycotina</taxon>
        <taxon>Dothideomycetes</taxon>
        <taxon>Pleosporomycetidae</taxon>
        <taxon>Pleosporales</taxon>
        <taxon>Massarineae</taxon>
        <taxon>Didymosphaeriaceae</taxon>
        <taxon>Karstenula</taxon>
    </lineage>
</organism>
<reference evidence="2" key="1">
    <citation type="journal article" date="2020" name="Stud. Mycol.">
        <title>101 Dothideomycetes genomes: a test case for predicting lifestyles and emergence of pathogens.</title>
        <authorList>
            <person name="Haridas S."/>
            <person name="Albert R."/>
            <person name="Binder M."/>
            <person name="Bloem J."/>
            <person name="Labutti K."/>
            <person name="Salamov A."/>
            <person name="Andreopoulos B."/>
            <person name="Baker S."/>
            <person name="Barry K."/>
            <person name="Bills G."/>
            <person name="Bluhm B."/>
            <person name="Cannon C."/>
            <person name="Castanera R."/>
            <person name="Culley D."/>
            <person name="Daum C."/>
            <person name="Ezra D."/>
            <person name="Gonzalez J."/>
            <person name="Henrissat B."/>
            <person name="Kuo A."/>
            <person name="Liang C."/>
            <person name="Lipzen A."/>
            <person name="Lutzoni F."/>
            <person name="Magnuson J."/>
            <person name="Mondo S."/>
            <person name="Nolan M."/>
            <person name="Ohm R."/>
            <person name="Pangilinan J."/>
            <person name="Park H.-J."/>
            <person name="Ramirez L."/>
            <person name="Alfaro M."/>
            <person name="Sun H."/>
            <person name="Tritt A."/>
            <person name="Yoshinaga Y."/>
            <person name="Zwiers L.-H."/>
            <person name="Turgeon B."/>
            <person name="Goodwin S."/>
            <person name="Spatafora J."/>
            <person name="Crous P."/>
            <person name="Grigoriev I."/>
        </authorList>
    </citation>
    <scope>NUCLEOTIDE SEQUENCE</scope>
    <source>
        <strain evidence="2">CBS 690.94</strain>
    </source>
</reference>
<dbReference type="PANTHER" id="PTHR38790:SF4">
    <property type="entry name" value="2EXR DOMAIN-CONTAINING PROTEIN"/>
    <property type="match status" value="1"/>
</dbReference>
<feature type="domain" description="DUF7730" evidence="1">
    <location>
        <begin position="29"/>
        <end position="237"/>
    </location>
</feature>
<evidence type="ECO:0000313" key="3">
    <source>
        <dbReference type="Proteomes" id="UP000799764"/>
    </source>
</evidence>
<accession>A0A9P4PV47</accession>
<protein>
    <recommendedName>
        <fullName evidence="1">DUF7730 domain-containing protein</fullName>
    </recommendedName>
</protein>
<dbReference type="OrthoDB" id="5413827at2759"/>
<dbReference type="Proteomes" id="UP000799764">
    <property type="component" value="Unassembled WGS sequence"/>
</dbReference>
<dbReference type="InterPro" id="IPR056632">
    <property type="entry name" value="DUF7730"/>
</dbReference>
<gene>
    <name evidence="2" type="ORF">P171DRAFT_428008</name>
</gene>
<proteinExistence type="predicted"/>
<keyword evidence="3" id="KW-1185">Reference proteome</keyword>
<evidence type="ECO:0000313" key="2">
    <source>
        <dbReference type="EMBL" id="KAF2449878.1"/>
    </source>
</evidence>
<evidence type="ECO:0000259" key="1">
    <source>
        <dbReference type="Pfam" id="PF24864"/>
    </source>
</evidence>
<dbReference type="PANTHER" id="PTHR38790">
    <property type="entry name" value="2EXR DOMAIN-CONTAINING PROTEIN-RELATED"/>
    <property type="match status" value="1"/>
</dbReference>
<name>A0A9P4PV47_9PLEO</name>
<sequence>MPLRMKENVPTNPQTTLTDRDAITHRNSKESMVLQLPAELRRQIWEMAFGHRTVHPRAMRGKMNWQSQRKRLHASKWGVSYDPCLERLSGDELYHLSLQDPDTDHWPDGMHPESGAPGWHDCDSQVKPRKHHYLVPPVCKQLWTEASECAWETVTFAFTTSGDFQHFTRFSGARLDKIRQLCLISPGMDFFGGHEMSEKNKFERGWERALRSGVLSEFTSLVGLHFILRSFWGTSRWGTSTVERLDFPPDECLYLPEIIRVFRQIRLQPGRVTVLVTNDRVDEAYGYEGFTVPKRRKMAQTIRDFILEENPVRDWTGPGQMMMNWS</sequence>
<comment type="caution">
    <text evidence="2">The sequence shown here is derived from an EMBL/GenBank/DDBJ whole genome shotgun (WGS) entry which is preliminary data.</text>
</comment>
<dbReference type="Pfam" id="PF24864">
    <property type="entry name" value="DUF7730"/>
    <property type="match status" value="1"/>
</dbReference>